<organism evidence="2 3">
    <name type="scientific">Mycoplasma haemocanis (strain Illinois)</name>
    <dbReference type="NCBI Taxonomy" id="1111676"/>
    <lineage>
        <taxon>Bacteria</taxon>
        <taxon>Bacillati</taxon>
        <taxon>Mycoplasmatota</taxon>
        <taxon>Mollicutes</taxon>
        <taxon>Mycoplasmataceae</taxon>
        <taxon>Mycoplasma</taxon>
    </lineage>
</organism>
<dbReference type="HOGENOM" id="CLU_149302_0_0_14"/>
<dbReference type="OrthoDB" id="9836587at2"/>
<evidence type="ECO:0000256" key="1">
    <source>
        <dbReference type="SAM" id="MobiDB-lite"/>
    </source>
</evidence>
<reference evidence="2 3" key="1">
    <citation type="journal article" date="2012" name="J. Bacteriol.">
        <title>Complete genome sequence of Mycoplasma haemocanis strain Illinois.</title>
        <authorList>
            <person name="do Nascimento N.C."/>
            <person name="Guimaraes A.M."/>
            <person name="Santos A.P."/>
            <person name="Sanmiguel P.J."/>
            <person name="Messick J.B."/>
        </authorList>
    </citation>
    <scope>NUCLEOTIDE SEQUENCE [LARGE SCALE GENOMIC DNA]</scope>
    <source>
        <strain evidence="2 3">Illinois</strain>
    </source>
</reference>
<evidence type="ECO:0000313" key="2">
    <source>
        <dbReference type="EMBL" id="AEW45804.1"/>
    </source>
</evidence>
<dbReference type="AlphaFoldDB" id="H6N832"/>
<proteinExistence type="predicted"/>
<dbReference type="EMBL" id="CP003199">
    <property type="protein sequence ID" value="AEW45804.1"/>
    <property type="molecule type" value="Genomic_DNA"/>
</dbReference>
<protein>
    <submittedName>
        <fullName evidence="2">Uncharacterized protein</fullName>
    </submittedName>
</protein>
<name>H6N832_MYCHN</name>
<evidence type="ECO:0000313" key="3">
    <source>
        <dbReference type="Proteomes" id="UP000009135"/>
    </source>
</evidence>
<dbReference type="Proteomes" id="UP000009135">
    <property type="component" value="Chromosome"/>
</dbReference>
<feature type="region of interest" description="Disordered" evidence="1">
    <location>
        <begin position="78"/>
        <end position="101"/>
    </location>
</feature>
<dbReference type="KEGG" id="mhe:MHC_04740"/>
<dbReference type="STRING" id="1111676.MHC_04740"/>
<keyword evidence="3" id="KW-1185">Reference proteome</keyword>
<gene>
    <name evidence="2" type="ordered locus">MHC_04740</name>
</gene>
<sequence>MASPLVKPLALSALVGASGTGVYLGSKLLESEATPVKENRKEFFLVSELLSKHSTKQLIDKNLGKSHTDWTTAWNNYKTKNNDKTTDGSDPLGISNWSTKRNQSEVPDEFLNRCDEEGKRRVLDTSNSIYLNVLNWCTKDKEATSGVGS</sequence>
<accession>H6N832</accession>